<comment type="caution">
    <text evidence="1">The sequence shown here is derived from an EMBL/GenBank/DDBJ whole genome shotgun (WGS) entry which is preliminary data.</text>
</comment>
<dbReference type="Proteomes" id="UP001141950">
    <property type="component" value="Unassembled WGS sequence"/>
</dbReference>
<evidence type="ECO:0000313" key="1">
    <source>
        <dbReference type="EMBL" id="MCR2806754.1"/>
    </source>
</evidence>
<dbReference type="EMBL" id="JANIPJ010000019">
    <property type="protein sequence ID" value="MCR2806754.1"/>
    <property type="molecule type" value="Genomic_DNA"/>
</dbReference>
<organism evidence="1 2">
    <name type="scientific">Paenibacillus soyae</name>
    <dbReference type="NCBI Taxonomy" id="2969249"/>
    <lineage>
        <taxon>Bacteria</taxon>
        <taxon>Bacillati</taxon>
        <taxon>Bacillota</taxon>
        <taxon>Bacilli</taxon>
        <taxon>Bacillales</taxon>
        <taxon>Paenibacillaceae</taxon>
        <taxon>Paenibacillus</taxon>
    </lineage>
</organism>
<sequence>MNSKLWKKVAITGITSAMFITAVPISNSLIIEAASVQETLAKQQVKLEQNVYLTIRDAQILVQEEGKLLAFTVAIKNSGTSPIDLLDYWVRVKNKSGKNYKIKLLESDKNKGTVVPGSTSYLTYYAYVDTQTKISDIKYDIVKWDFNVANYERLLGSITTPATMTGATDVNKAGSFLLSNSILSGTLKSYVATKDQVNTNATLRFEINNTSAKAVDLSKLSFYVQTSDWSVYKASASSLQTNLASKGKVIIFLNVTVPNSAITKGLTLVPAVADETSKLDIPLGVFTVPNLTATKPTAVDKSQTVVINEQNVETLVVSSDLTSSDNRQEAVIAFQLKNIGSKSVDTSNYQFLIETANGTQYPLEYIKEETTKLLPNIESELQLKGYVPNDLDLNKSKLVMKQSDSEGKNSNIIGLYALSSADLPDNTDNIYRTKDYQVDLISVNRIPDDTDDILVAQLSITNNTDKAIKIPSLSGYYLADGVQVETTTSEVSLDNSINLAPKSKHQIAVYTKIPYTAQINDVAFVLTQKLTDQSKKLYQYKGRLPETVGQSVSSPYVVDNVGRRASIHVKKASISETQGNTYFYGEFDLVNKEIRTSNVTQLGGYLEDSEGILVPVTFTAIADKVLPNGKVLYAAYGLLPTGFNAANYKMYVGQALPIGTGEQTDQLLVSPVAYNMKTQTQVLDDKMQGIEFGGYTLDITEINSDIEIENDFLYKGIKLNLKYSLAKDTSYQFVPKDQKVLVEFVDQGSAKATYSKEFTLGATGDGNLSEGADIRLPIFYADDKMMTKINSFQTYKVNIYVAFGTNKMLLASREVKWFYADRPLEDK</sequence>
<accession>A0A9X2MTX8</accession>
<dbReference type="RefSeq" id="WP_257450530.1">
    <property type="nucleotide sequence ID" value="NZ_JANIPJ010000019.1"/>
</dbReference>
<name>A0A9X2MTX8_9BACL</name>
<reference evidence="1" key="1">
    <citation type="submission" date="2022-08" db="EMBL/GenBank/DDBJ databases">
        <title>The genomic sequence of strain Paenibacillus sp. SCIV0701.</title>
        <authorList>
            <person name="Zhao H."/>
        </authorList>
    </citation>
    <scope>NUCLEOTIDE SEQUENCE</scope>
    <source>
        <strain evidence="1">SCIV0701</strain>
    </source>
</reference>
<dbReference type="AlphaFoldDB" id="A0A9X2MTX8"/>
<protein>
    <submittedName>
        <fullName evidence="1">Uncharacterized protein</fullName>
    </submittedName>
</protein>
<gene>
    <name evidence="1" type="ORF">NQZ67_22995</name>
</gene>
<proteinExistence type="predicted"/>
<keyword evidence="2" id="KW-1185">Reference proteome</keyword>
<evidence type="ECO:0000313" key="2">
    <source>
        <dbReference type="Proteomes" id="UP001141950"/>
    </source>
</evidence>